<dbReference type="InterPro" id="IPR012334">
    <property type="entry name" value="Pectin_lyas_fold"/>
</dbReference>
<reference evidence="9 11" key="1">
    <citation type="journal article" date="2011" name="Nature">
        <title>The Medicago genome provides insight into the evolution of rhizobial symbioses.</title>
        <authorList>
            <person name="Young N.D."/>
            <person name="Debelle F."/>
            <person name="Oldroyd G.E."/>
            <person name="Geurts R."/>
            <person name="Cannon S.B."/>
            <person name="Udvardi M.K."/>
            <person name="Benedito V.A."/>
            <person name="Mayer K.F."/>
            <person name="Gouzy J."/>
            <person name="Schoof H."/>
            <person name="Van de Peer Y."/>
            <person name="Proost S."/>
            <person name="Cook D.R."/>
            <person name="Meyers B.C."/>
            <person name="Spannagl M."/>
            <person name="Cheung F."/>
            <person name="De Mita S."/>
            <person name="Krishnakumar V."/>
            <person name="Gundlach H."/>
            <person name="Zhou S."/>
            <person name="Mudge J."/>
            <person name="Bharti A.K."/>
            <person name="Murray J.D."/>
            <person name="Naoumkina M.A."/>
            <person name="Rosen B."/>
            <person name="Silverstein K.A."/>
            <person name="Tang H."/>
            <person name="Rombauts S."/>
            <person name="Zhao P.X."/>
            <person name="Zhou P."/>
            <person name="Barbe V."/>
            <person name="Bardou P."/>
            <person name="Bechner M."/>
            <person name="Bellec A."/>
            <person name="Berger A."/>
            <person name="Berges H."/>
            <person name="Bidwell S."/>
            <person name="Bisseling T."/>
            <person name="Choisne N."/>
            <person name="Couloux A."/>
            <person name="Denny R."/>
            <person name="Deshpande S."/>
            <person name="Dai X."/>
            <person name="Doyle J.J."/>
            <person name="Dudez A.M."/>
            <person name="Farmer A.D."/>
            <person name="Fouteau S."/>
            <person name="Franken C."/>
            <person name="Gibelin C."/>
            <person name="Gish J."/>
            <person name="Goldstein S."/>
            <person name="Gonzalez A.J."/>
            <person name="Green P.J."/>
            <person name="Hallab A."/>
            <person name="Hartog M."/>
            <person name="Hua A."/>
            <person name="Humphray S.J."/>
            <person name="Jeong D.H."/>
            <person name="Jing Y."/>
            <person name="Jocker A."/>
            <person name="Kenton S.M."/>
            <person name="Kim D.J."/>
            <person name="Klee K."/>
            <person name="Lai H."/>
            <person name="Lang C."/>
            <person name="Lin S."/>
            <person name="Macmil S.L."/>
            <person name="Magdelenat G."/>
            <person name="Matthews L."/>
            <person name="McCorrison J."/>
            <person name="Monaghan E.L."/>
            <person name="Mun J.H."/>
            <person name="Najar F.Z."/>
            <person name="Nicholson C."/>
            <person name="Noirot C."/>
            <person name="O'Bleness M."/>
            <person name="Paule C.R."/>
            <person name="Poulain J."/>
            <person name="Prion F."/>
            <person name="Qin B."/>
            <person name="Qu C."/>
            <person name="Retzel E.F."/>
            <person name="Riddle C."/>
            <person name="Sallet E."/>
            <person name="Samain S."/>
            <person name="Samson N."/>
            <person name="Sanders I."/>
            <person name="Saurat O."/>
            <person name="Scarpelli C."/>
            <person name="Schiex T."/>
            <person name="Segurens B."/>
            <person name="Severin A.J."/>
            <person name="Sherrier D.J."/>
            <person name="Shi R."/>
            <person name="Sims S."/>
            <person name="Singer S.R."/>
            <person name="Sinharoy S."/>
            <person name="Sterck L."/>
            <person name="Viollet A."/>
            <person name="Wang B.B."/>
            <person name="Wang K."/>
            <person name="Wang M."/>
            <person name="Wang X."/>
            <person name="Warfsmann J."/>
            <person name="Weissenbach J."/>
            <person name="White D.D."/>
            <person name="White J.D."/>
            <person name="Wiley G.B."/>
            <person name="Wincker P."/>
            <person name="Xing Y."/>
            <person name="Yang L."/>
            <person name="Yao Z."/>
            <person name="Ying F."/>
            <person name="Zhai J."/>
            <person name="Zhou L."/>
            <person name="Zuber A."/>
            <person name="Denarie J."/>
            <person name="Dixon R.A."/>
            <person name="May G.D."/>
            <person name="Schwartz D.C."/>
            <person name="Rogers J."/>
            <person name="Quetier F."/>
            <person name="Town C.D."/>
            <person name="Roe B.A."/>
        </authorList>
    </citation>
    <scope>NUCLEOTIDE SEQUENCE [LARGE SCALE GENOMIC DNA]</scope>
    <source>
        <strain evidence="9">A17</strain>
        <strain evidence="10 11">cv. Jemalong A17</strain>
    </source>
</reference>
<dbReference type="GO" id="GO:0030599">
    <property type="term" value="F:pectinesterase activity"/>
    <property type="evidence" value="ECO:0000318"/>
    <property type="project" value="GO_Central"/>
</dbReference>
<comment type="similarity">
    <text evidence="3">Belongs to the pectinesterase family.</text>
</comment>
<gene>
    <name evidence="9" type="ordered locus">MTR_6g024200</name>
</gene>
<evidence type="ECO:0000313" key="9">
    <source>
        <dbReference type="EMBL" id="KEH25494.1"/>
    </source>
</evidence>
<name>A0A072U6V6_MEDTR</name>
<evidence type="ECO:0000256" key="2">
    <source>
        <dbReference type="ARBA" id="ARBA00005184"/>
    </source>
</evidence>
<keyword evidence="6" id="KW-0378">Hydrolase</keyword>
<evidence type="ECO:0000313" key="11">
    <source>
        <dbReference type="Proteomes" id="UP000002051"/>
    </source>
</evidence>
<evidence type="ECO:0000256" key="4">
    <source>
        <dbReference type="ARBA" id="ARBA00013229"/>
    </source>
</evidence>
<evidence type="ECO:0000256" key="3">
    <source>
        <dbReference type="ARBA" id="ARBA00008891"/>
    </source>
</evidence>
<reference evidence="9 11" key="2">
    <citation type="journal article" date="2014" name="BMC Genomics">
        <title>An improved genome release (version Mt4.0) for the model legume Medicago truncatula.</title>
        <authorList>
            <person name="Tang H."/>
            <person name="Krishnakumar V."/>
            <person name="Bidwell S."/>
            <person name="Rosen B."/>
            <person name="Chan A."/>
            <person name="Zhou S."/>
            <person name="Gentzbittel L."/>
            <person name="Childs K.L."/>
            <person name="Yandell M."/>
            <person name="Gundlach H."/>
            <person name="Mayer K.F."/>
            <person name="Schwartz D.C."/>
            <person name="Town C.D."/>
        </authorList>
    </citation>
    <scope>GENOME REANNOTATION</scope>
    <source>
        <strain evidence="9">A17</strain>
        <strain evidence="10 11">cv. Jemalong A17</strain>
    </source>
</reference>
<keyword evidence="5" id="KW-0964">Secreted</keyword>
<evidence type="ECO:0000313" key="10">
    <source>
        <dbReference type="EnsemblPlants" id="KEH25494"/>
    </source>
</evidence>
<dbReference type="Proteomes" id="UP000002051">
    <property type="component" value="Chromosome 6"/>
</dbReference>
<dbReference type="HOGENOM" id="CLU_991669_0_0_1"/>
<feature type="domain" description="Pectinesterase catalytic" evidence="8">
    <location>
        <begin position="159"/>
        <end position="273"/>
    </location>
</feature>
<evidence type="ECO:0000259" key="8">
    <source>
        <dbReference type="Pfam" id="PF01095"/>
    </source>
</evidence>
<dbReference type="PANTHER" id="PTHR31321:SF81">
    <property type="entry name" value="PECTINESTERASE"/>
    <property type="match status" value="1"/>
</dbReference>
<evidence type="ECO:0000256" key="5">
    <source>
        <dbReference type="ARBA" id="ARBA00022512"/>
    </source>
</evidence>
<dbReference type="EMBL" id="CM001222">
    <property type="protein sequence ID" value="KEH25494.1"/>
    <property type="molecule type" value="Genomic_DNA"/>
</dbReference>
<keyword evidence="5" id="KW-0134">Cell wall</keyword>
<dbReference type="STRING" id="3880.A0A072U6V6"/>
<dbReference type="EnsemblPlants" id="KEH25494">
    <property type="protein sequence ID" value="KEH25494"/>
    <property type="gene ID" value="MTR_6g024200"/>
</dbReference>
<dbReference type="PANTHER" id="PTHR31321">
    <property type="entry name" value="ACYL-COA THIOESTER HYDROLASE YBHC-RELATED"/>
    <property type="match status" value="1"/>
</dbReference>
<dbReference type="EC" id="3.1.1.11" evidence="4"/>
<reference evidence="10" key="3">
    <citation type="submission" date="2015-04" db="UniProtKB">
        <authorList>
            <consortium name="EnsemblPlants"/>
        </authorList>
    </citation>
    <scope>IDENTIFICATION</scope>
    <source>
        <strain evidence="10">cv. Jemalong A17</strain>
    </source>
</reference>
<dbReference type="PaxDb" id="3880-AES64359"/>
<sequence>MSSQDGVGRVHGGVILSGFDDETDARRSVTTASNKAGLKCGPGPFYRFHAHCIFEEENSNSSARWIDNSQAEEIFHRPYDLAIGSIRHRSDEKEKVFLNRGLGLRLRGEVWPRLVLPRFPQTTPTVLAEKVSQRVVECNLYGEGCFFKREGCTLNSTAKGVSYITAQQRSDRSSESGFSFVNSTVKGSGLVYLGRPWANYSRVVFSYTYMDKNVLPKGWDNHFDDEKNVTKLYYGEYKCFGPGSNFTERAPWVRRLTDEEAQQFISIQFILGNTWLNGPHN</sequence>
<comment type="subcellular location">
    <subcellularLocation>
        <location evidence="1">Secreted</location>
        <location evidence="1">Cell wall</location>
    </subcellularLocation>
</comment>
<dbReference type="UniPathway" id="UPA00545">
    <property type="reaction ID" value="UER00823"/>
</dbReference>
<comment type="pathway">
    <text evidence="2">Glycan metabolism; pectin degradation; 2-dehydro-3-deoxy-D-gluconate from pectin: step 1/5.</text>
</comment>
<protein>
    <recommendedName>
        <fullName evidence="4">pectinesterase</fullName>
        <ecNumber evidence="4">3.1.1.11</ecNumber>
    </recommendedName>
</protein>
<dbReference type="Gene3D" id="2.160.20.10">
    <property type="entry name" value="Single-stranded right-handed beta-helix, Pectin lyase-like"/>
    <property type="match status" value="1"/>
</dbReference>
<proteinExistence type="inferred from homology"/>
<dbReference type="Pfam" id="PF01095">
    <property type="entry name" value="Pectinesterase"/>
    <property type="match status" value="1"/>
</dbReference>
<dbReference type="GO" id="GO:0042545">
    <property type="term" value="P:cell wall modification"/>
    <property type="evidence" value="ECO:0007669"/>
    <property type="project" value="InterPro"/>
</dbReference>
<evidence type="ECO:0000256" key="7">
    <source>
        <dbReference type="ARBA" id="ARBA00023085"/>
    </source>
</evidence>
<dbReference type="GO" id="GO:0045490">
    <property type="term" value="P:pectin catabolic process"/>
    <property type="evidence" value="ECO:0000318"/>
    <property type="project" value="GO_Central"/>
</dbReference>
<dbReference type="InterPro" id="IPR000070">
    <property type="entry name" value="Pectinesterase_cat"/>
</dbReference>
<dbReference type="AlphaFoldDB" id="A0A072U6V6"/>
<dbReference type="SUPFAM" id="SSF51126">
    <property type="entry name" value="Pectin lyase-like"/>
    <property type="match status" value="1"/>
</dbReference>
<evidence type="ECO:0000256" key="6">
    <source>
        <dbReference type="ARBA" id="ARBA00022801"/>
    </source>
</evidence>
<accession>A0A072U6V6</accession>
<dbReference type="InterPro" id="IPR011050">
    <property type="entry name" value="Pectin_lyase_fold/virulence"/>
</dbReference>
<evidence type="ECO:0000256" key="1">
    <source>
        <dbReference type="ARBA" id="ARBA00004191"/>
    </source>
</evidence>
<organism evidence="9 11">
    <name type="scientific">Medicago truncatula</name>
    <name type="common">Barrel medic</name>
    <name type="synonym">Medicago tribuloides</name>
    <dbReference type="NCBI Taxonomy" id="3880"/>
    <lineage>
        <taxon>Eukaryota</taxon>
        <taxon>Viridiplantae</taxon>
        <taxon>Streptophyta</taxon>
        <taxon>Embryophyta</taxon>
        <taxon>Tracheophyta</taxon>
        <taxon>Spermatophyta</taxon>
        <taxon>Magnoliopsida</taxon>
        <taxon>eudicotyledons</taxon>
        <taxon>Gunneridae</taxon>
        <taxon>Pentapetalae</taxon>
        <taxon>rosids</taxon>
        <taxon>fabids</taxon>
        <taxon>Fabales</taxon>
        <taxon>Fabaceae</taxon>
        <taxon>Papilionoideae</taxon>
        <taxon>50 kb inversion clade</taxon>
        <taxon>NPAAA clade</taxon>
        <taxon>Hologalegina</taxon>
        <taxon>IRL clade</taxon>
        <taxon>Trifolieae</taxon>
        <taxon>Medicago</taxon>
    </lineage>
</organism>
<keyword evidence="7" id="KW-0063">Aspartyl esterase</keyword>
<keyword evidence="11" id="KW-1185">Reference proteome</keyword>